<evidence type="ECO:0000313" key="1">
    <source>
        <dbReference type="EMBL" id="AET67958.1"/>
    </source>
</evidence>
<reference evidence="1 2" key="2">
    <citation type="journal article" date="2012" name="J. Bacteriol.">
        <title>Complete genome sequences of Desulfosporosinus orientis DSM765T, Desulfosporosinus youngiae DSM17734T, Desulfosporosinus meridiei DSM13257T, and Desulfosporosinus acidiphilus DSM22704T.</title>
        <authorList>
            <person name="Pester M."/>
            <person name="Brambilla E."/>
            <person name="Alazard D."/>
            <person name="Rattei T."/>
            <person name="Weinmaier T."/>
            <person name="Han J."/>
            <person name="Lucas S."/>
            <person name="Lapidus A."/>
            <person name="Cheng J.F."/>
            <person name="Goodwin L."/>
            <person name="Pitluck S."/>
            <person name="Peters L."/>
            <person name="Ovchinnikova G."/>
            <person name="Teshima H."/>
            <person name="Detter J.C."/>
            <person name="Han C.S."/>
            <person name="Tapia R."/>
            <person name="Land M.L."/>
            <person name="Hauser L."/>
            <person name="Kyrpides N.C."/>
            <person name="Ivanova N.N."/>
            <person name="Pagani I."/>
            <person name="Huntmann M."/>
            <person name="Wei C.L."/>
            <person name="Davenport K.W."/>
            <person name="Daligault H."/>
            <person name="Chain P.S."/>
            <person name="Chen A."/>
            <person name="Mavromatis K."/>
            <person name="Markowitz V."/>
            <person name="Szeto E."/>
            <person name="Mikhailova N."/>
            <person name="Pati A."/>
            <person name="Wagner M."/>
            <person name="Woyke T."/>
            <person name="Ollivier B."/>
            <person name="Klenk H.P."/>
            <person name="Spring S."/>
            <person name="Loy A."/>
        </authorList>
    </citation>
    <scope>NUCLEOTIDE SEQUENCE [LARGE SCALE GENOMIC DNA]</scope>
    <source>
        <strain evidence="2">ATCC 19365 / DSM 765 / NCIMB 8382 / VKM B-1628</strain>
    </source>
</reference>
<organism evidence="1 2">
    <name type="scientific">Desulfosporosinus orientis (strain ATCC 19365 / DSM 765 / NCIMB 8382 / VKM B-1628 / Singapore I)</name>
    <name type="common">Desulfotomaculum orientis</name>
    <dbReference type="NCBI Taxonomy" id="768706"/>
    <lineage>
        <taxon>Bacteria</taxon>
        <taxon>Bacillati</taxon>
        <taxon>Bacillota</taxon>
        <taxon>Clostridia</taxon>
        <taxon>Eubacteriales</taxon>
        <taxon>Desulfitobacteriaceae</taxon>
        <taxon>Desulfosporosinus</taxon>
    </lineage>
</organism>
<dbReference type="HOGENOM" id="CLU_2436006_0_0_9"/>
<accession>G7WDI9</accession>
<evidence type="ECO:0000313" key="2">
    <source>
        <dbReference type="Proteomes" id="UP000006346"/>
    </source>
</evidence>
<name>G7WDI9_DESOD</name>
<protein>
    <submittedName>
        <fullName evidence="1">Uncharacterized protein</fullName>
    </submittedName>
</protein>
<sequence>MELTKNHYLEKGIIEFLLLCLSTESYEYLIQGETPASFAARVKAIIKSENKEVNKYMETLVSRANECREPAISDWEVTRLINELQKLLDK</sequence>
<dbReference type="PATRIC" id="fig|768706.3.peg.2384"/>
<dbReference type="KEGG" id="dor:Desor_2378"/>
<dbReference type="AlphaFoldDB" id="G7WDI9"/>
<reference evidence="2" key="1">
    <citation type="submission" date="2011-11" db="EMBL/GenBank/DDBJ databases">
        <title>Complete sequence of Desulfosporosinus orientis DSM 765.</title>
        <authorList>
            <person name="Lucas S."/>
            <person name="Han J."/>
            <person name="Lapidus A."/>
            <person name="Cheng J.-F."/>
            <person name="Goodwin L."/>
            <person name="Pitluck S."/>
            <person name="Peters L."/>
            <person name="Ovchinnikova G."/>
            <person name="Teshima H."/>
            <person name="Detter J.C."/>
            <person name="Han C."/>
            <person name="Tapia R."/>
            <person name="Land M."/>
            <person name="Hauser L."/>
            <person name="Kyrpides N."/>
            <person name="Ivanova N."/>
            <person name="Pagani I."/>
            <person name="Pester M."/>
            <person name="Spring S."/>
            <person name="Ollivier B."/>
            <person name="Rattei T."/>
            <person name="Klenk H.-P."/>
            <person name="Wagner M."/>
            <person name="Loy A."/>
            <person name="Woyke T."/>
        </authorList>
    </citation>
    <scope>NUCLEOTIDE SEQUENCE [LARGE SCALE GENOMIC DNA]</scope>
    <source>
        <strain evidence="2">ATCC 19365 / DSM 765 / NCIMB 8382 / VKM B-1628</strain>
    </source>
</reference>
<dbReference type="Proteomes" id="UP000006346">
    <property type="component" value="Chromosome"/>
</dbReference>
<dbReference type="RefSeq" id="WP_014184767.1">
    <property type="nucleotide sequence ID" value="NC_016584.1"/>
</dbReference>
<proteinExistence type="predicted"/>
<gene>
    <name evidence="1" type="ordered locus">Desor_2378</name>
</gene>
<keyword evidence="2" id="KW-1185">Reference proteome</keyword>
<dbReference type="EMBL" id="CP003108">
    <property type="protein sequence ID" value="AET67958.1"/>
    <property type="molecule type" value="Genomic_DNA"/>
</dbReference>